<feature type="compositionally biased region" description="Polar residues" evidence="1">
    <location>
        <begin position="21"/>
        <end position="30"/>
    </location>
</feature>
<gene>
    <name evidence="2" type="ORF">PPNO1_LOCUS3674</name>
</gene>
<feature type="compositionally biased region" description="Polar residues" evidence="1">
    <location>
        <begin position="1"/>
        <end position="10"/>
    </location>
</feature>
<dbReference type="EMBL" id="CALLCH030000009">
    <property type="protein sequence ID" value="CAI4213930.1"/>
    <property type="molecule type" value="Genomic_DNA"/>
</dbReference>
<dbReference type="Proteomes" id="UP000838763">
    <property type="component" value="Unassembled WGS sequence"/>
</dbReference>
<evidence type="ECO:0000256" key="1">
    <source>
        <dbReference type="SAM" id="MobiDB-lite"/>
    </source>
</evidence>
<keyword evidence="3" id="KW-1185">Reference proteome</keyword>
<feature type="region of interest" description="Disordered" evidence="1">
    <location>
        <begin position="84"/>
        <end position="178"/>
    </location>
</feature>
<proteinExistence type="predicted"/>
<feature type="region of interest" description="Disordered" evidence="1">
    <location>
        <begin position="211"/>
        <end position="230"/>
    </location>
</feature>
<sequence length="250" mass="27806">MCHQCGQTVPSERGRSRADSQSHFSPNKSGWSEVRDDDVHMRGMSERTPTEGGRASIAEEVVMEEDEEEEEEERAFALEELPLHIEADVEEPERTPLAKAAFERLRDPEDKAPKEAEPAQLGEEEKVSAVEDEPRDQGIAELESLSSGQPDEITEDVADKEPETEELELDGQEAREEDDAQIPIAVAISGDVDVDSAPDFTVPELPRVARQDEKVGEFDPMAPRNRIVPPSVKGLEKPVIVVVRPTSVYW</sequence>
<evidence type="ECO:0000313" key="2">
    <source>
        <dbReference type="EMBL" id="CAI4213930.1"/>
    </source>
</evidence>
<dbReference type="AlphaFoldDB" id="A0A9P1M899"/>
<feature type="region of interest" description="Disordered" evidence="1">
    <location>
        <begin position="1"/>
        <end position="55"/>
    </location>
</feature>
<accession>A0A9P1M899</accession>
<protein>
    <submittedName>
        <fullName evidence="2">Uncharacterized protein</fullName>
    </submittedName>
</protein>
<comment type="caution">
    <text evidence="2">The sequence shown here is derived from an EMBL/GenBank/DDBJ whole genome shotgun (WGS) entry which is preliminary data.</text>
</comment>
<reference evidence="2" key="1">
    <citation type="submission" date="2022-11" db="EMBL/GenBank/DDBJ databases">
        <authorList>
            <person name="Scott C."/>
            <person name="Bruce N."/>
        </authorList>
    </citation>
    <scope>NUCLEOTIDE SEQUENCE</scope>
</reference>
<feature type="compositionally biased region" description="Acidic residues" evidence="1">
    <location>
        <begin position="152"/>
        <end position="178"/>
    </location>
</feature>
<organism evidence="2 3">
    <name type="scientific">Parascedosporium putredinis</name>
    <dbReference type="NCBI Taxonomy" id="1442378"/>
    <lineage>
        <taxon>Eukaryota</taxon>
        <taxon>Fungi</taxon>
        <taxon>Dikarya</taxon>
        <taxon>Ascomycota</taxon>
        <taxon>Pezizomycotina</taxon>
        <taxon>Sordariomycetes</taxon>
        <taxon>Hypocreomycetidae</taxon>
        <taxon>Microascales</taxon>
        <taxon>Microascaceae</taxon>
        <taxon>Parascedosporium</taxon>
    </lineage>
</organism>
<name>A0A9P1M899_9PEZI</name>
<feature type="compositionally biased region" description="Basic and acidic residues" evidence="1">
    <location>
        <begin position="33"/>
        <end position="49"/>
    </location>
</feature>
<evidence type="ECO:0000313" key="3">
    <source>
        <dbReference type="Proteomes" id="UP000838763"/>
    </source>
</evidence>
<feature type="compositionally biased region" description="Basic and acidic residues" evidence="1">
    <location>
        <begin position="84"/>
        <end position="129"/>
    </location>
</feature>